<evidence type="ECO:0000313" key="1">
    <source>
        <dbReference type="EMBL" id="VVD01763.1"/>
    </source>
</evidence>
<dbReference type="EMBL" id="FZQP02005554">
    <property type="protein sequence ID" value="VVD01763.1"/>
    <property type="molecule type" value="Genomic_DNA"/>
</dbReference>
<name>A0A5E4QVM5_9NEOP</name>
<keyword evidence="2" id="KW-1185">Reference proteome</keyword>
<organism evidence="1 2">
    <name type="scientific">Leptidea sinapis</name>
    <dbReference type="NCBI Taxonomy" id="189913"/>
    <lineage>
        <taxon>Eukaryota</taxon>
        <taxon>Metazoa</taxon>
        <taxon>Ecdysozoa</taxon>
        <taxon>Arthropoda</taxon>
        <taxon>Hexapoda</taxon>
        <taxon>Insecta</taxon>
        <taxon>Pterygota</taxon>
        <taxon>Neoptera</taxon>
        <taxon>Endopterygota</taxon>
        <taxon>Lepidoptera</taxon>
        <taxon>Glossata</taxon>
        <taxon>Ditrysia</taxon>
        <taxon>Papilionoidea</taxon>
        <taxon>Pieridae</taxon>
        <taxon>Dismorphiinae</taxon>
        <taxon>Leptidea</taxon>
    </lineage>
</organism>
<protein>
    <submittedName>
        <fullName evidence="1">Uncharacterized protein</fullName>
    </submittedName>
</protein>
<accession>A0A5E4QVM5</accession>
<sequence>MEEYQGLYGAPFKPAQTLVDMAKDRQTRMDCIINSEQLCSLHFKEINGNQYILNTQRTPNNNNKE</sequence>
<dbReference type="AlphaFoldDB" id="A0A5E4QVM5"/>
<proteinExistence type="predicted"/>
<evidence type="ECO:0000313" key="2">
    <source>
        <dbReference type="Proteomes" id="UP000324832"/>
    </source>
</evidence>
<reference evidence="1 2" key="1">
    <citation type="submission" date="2017-07" db="EMBL/GenBank/DDBJ databases">
        <authorList>
            <person name="Talla V."/>
            <person name="Backstrom N."/>
        </authorList>
    </citation>
    <scope>NUCLEOTIDE SEQUENCE [LARGE SCALE GENOMIC DNA]</scope>
</reference>
<dbReference type="Proteomes" id="UP000324832">
    <property type="component" value="Unassembled WGS sequence"/>
</dbReference>
<gene>
    <name evidence="1" type="ORF">LSINAPIS_LOCUS12109</name>
</gene>